<evidence type="ECO:0000313" key="2">
    <source>
        <dbReference type="Proteomes" id="UP000807353"/>
    </source>
</evidence>
<dbReference type="EMBL" id="MU150297">
    <property type="protein sequence ID" value="KAF9460546.1"/>
    <property type="molecule type" value="Genomic_DNA"/>
</dbReference>
<sequence length="62" mass="7000">MCKIHTQTTQRHVGITRMMMASLFTTIFFKPSFSADLIYNPPMFASSLGSIIKHLPHCSVEV</sequence>
<comment type="caution">
    <text evidence="1">The sequence shown here is derived from an EMBL/GenBank/DDBJ whole genome shotgun (WGS) entry which is preliminary data.</text>
</comment>
<organism evidence="1 2">
    <name type="scientific">Collybia nuda</name>
    <dbReference type="NCBI Taxonomy" id="64659"/>
    <lineage>
        <taxon>Eukaryota</taxon>
        <taxon>Fungi</taxon>
        <taxon>Dikarya</taxon>
        <taxon>Basidiomycota</taxon>
        <taxon>Agaricomycotina</taxon>
        <taxon>Agaricomycetes</taxon>
        <taxon>Agaricomycetidae</taxon>
        <taxon>Agaricales</taxon>
        <taxon>Tricholomatineae</taxon>
        <taxon>Clitocybaceae</taxon>
        <taxon>Collybia</taxon>
    </lineage>
</organism>
<reference evidence="1" key="1">
    <citation type="submission" date="2020-11" db="EMBL/GenBank/DDBJ databases">
        <authorList>
            <consortium name="DOE Joint Genome Institute"/>
            <person name="Ahrendt S."/>
            <person name="Riley R."/>
            <person name="Andreopoulos W."/>
            <person name="Labutti K."/>
            <person name="Pangilinan J."/>
            <person name="Ruiz-Duenas F.J."/>
            <person name="Barrasa J.M."/>
            <person name="Sanchez-Garcia M."/>
            <person name="Camarero S."/>
            <person name="Miyauchi S."/>
            <person name="Serrano A."/>
            <person name="Linde D."/>
            <person name="Babiker R."/>
            <person name="Drula E."/>
            <person name="Ayuso-Fernandez I."/>
            <person name="Pacheco R."/>
            <person name="Padilla G."/>
            <person name="Ferreira P."/>
            <person name="Barriuso J."/>
            <person name="Kellner H."/>
            <person name="Castanera R."/>
            <person name="Alfaro M."/>
            <person name="Ramirez L."/>
            <person name="Pisabarro A.G."/>
            <person name="Kuo A."/>
            <person name="Tritt A."/>
            <person name="Lipzen A."/>
            <person name="He G."/>
            <person name="Yan M."/>
            <person name="Ng V."/>
            <person name="Cullen D."/>
            <person name="Martin F."/>
            <person name="Rosso M.-N."/>
            <person name="Henrissat B."/>
            <person name="Hibbett D."/>
            <person name="Martinez A.T."/>
            <person name="Grigoriev I.V."/>
        </authorList>
    </citation>
    <scope>NUCLEOTIDE SEQUENCE</scope>
    <source>
        <strain evidence="1">CBS 247.69</strain>
    </source>
</reference>
<keyword evidence="2" id="KW-1185">Reference proteome</keyword>
<accession>A0A9P5Y3D1</accession>
<gene>
    <name evidence="1" type="ORF">BDZ94DRAFT_1265830</name>
</gene>
<dbReference type="AlphaFoldDB" id="A0A9P5Y3D1"/>
<dbReference type="Proteomes" id="UP000807353">
    <property type="component" value="Unassembled WGS sequence"/>
</dbReference>
<protein>
    <submittedName>
        <fullName evidence="1">Uncharacterized protein</fullName>
    </submittedName>
</protein>
<name>A0A9P5Y3D1_9AGAR</name>
<proteinExistence type="predicted"/>
<evidence type="ECO:0000313" key="1">
    <source>
        <dbReference type="EMBL" id="KAF9460546.1"/>
    </source>
</evidence>